<organism evidence="1 2">
    <name type="scientific">Blattamonas nauphoetae</name>
    <dbReference type="NCBI Taxonomy" id="2049346"/>
    <lineage>
        <taxon>Eukaryota</taxon>
        <taxon>Metamonada</taxon>
        <taxon>Preaxostyla</taxon>
        <taxon>Oxymonadida</taxon>
        <taxon>Blattamonas</taxon>
    </lineage>
</organism>
<dbReference type="Proteomes" id="UP001281761">
    <property type="component" value="Unassembled WGS sequence"/>
</dbReference>
<dbReference type="EMBL" id="JARBJD010000046">
    <property type="protein sequence ID" value="KAK2957423.1"/>
    <property type="molecule type" value="Genomic_DNA"/>
</dbReference>
<reference evidence="1 2" key="1">
    <citation type="journal article" date="2022" name="bioRxiv">
        <title>Genomics of Preaxostyla Flagellates Illuminates Evolutionary Transitions and the Path Towards Mitochondrial Loss.</title>
        <authorList>
            <person name="Novak L.V.F."/>
            <person name="Treitli S.C."/>
            <person name="Pyrih J."/>
            <person name="Halakuc P."/>
            <person name="Pipaliya S.V."/>
            <person name="Vacek V."/>
            <person name="Brzon O."/>
            <person name="Soukal P."/>
            <person name="Eme L."/>
            <person name="Dacks J.B."/>
            <person name="Karnkowska A."/>
            <person name="Elias M."/>
            <person name="Hampl V."/>
        </authorList>
    </citation>
    <scope>NUCLEOTIDE SEQUENCE [LARGE SCALE GENOMIC DNA]</scope>
    <source>
        <strain evidence="1">NAU3</strain>
        <tissue evidence="1">Gut</tissue>
    </source>
</reference>
<comment type="caution">
    <text evidence="1">The sequence shown here is derived from an EMBL/GenBank/DDBJ whole genome shotgun (WGS) entry which is preliminary data.</text>
</comment>
<keyword evidence="2" id="KW-1185">Reference proteome</keyword>
<name>A0ABQ9Y105_9EUKA</name>
<accession>A0ABQ9Y105</accession>
<proteinExistence type="predicted"/>
<evidence type="ECO:0000313" key="2">
    <source>
        <dbReference type="Proteomes" id="UP001281761"/>
    </source>
</evidence>
<protein>
    <submittedName>
        <fullName evidence="1">Uncharacterized protein</fullName>
    </submittedName>
</protein>
<gene>
    <name evidence="1" type="ORF">BLNAU_7579</name>
</gene>
<sequence length="203" mass="22412">MSLVLGRSNCPDRGGRCPTSDSAYFGGRAHQEKQWEGSDLELDRKGLHDTPILKSLGNVTGAAEVYHTTWSSELLLDRAPSLTHPRSLASPIPGIMQRKQVCSPYFSFFHHFISFLSGELLLDRAPSLTHPRSLASPIPGIMQRKQVNSCSIVPLPHSSPIVGVADPWHYAAQTGELLLDRAPPSLIPDRWRRRSLALCSANR</sequence>
<evidence type="ECO:0000313" key="1">
    <source>
        <dbReference type="EMBL" id="KAK2957423.1"/>
    </source>
</evidence>